<keyword evidence="13" id="KW-0732">Signal</keyword>
<comment type="cofactor">
    <cofactor evidence="2">
        <name>heme b</name>
        <dbReference type="ChEBI" id="CHEBI:60344"/>
    </cofactor>
</comment>
<protein>
    <recommendedName>
        <fullName evidence="14">Plant heme peroxidase family profile domain-containing protein</fullName>
    </recommendedName>
</protein>
<dbReference type="STRING" id="4537.A0A0E0JHF4"/>
<reference evidence="15" key="1">
    <citation type="submission" date="2015-04" db="UniProtKB">
        <authorList>
            <consortium name="EnsemblPlants"/>
        </authorList>
    </citation>
    <scope>IDENTIFICATION</scope>
</reference>
<evidence type="ECO:0000256" key="6">
    <source>
        <dbReference type="ARBA" id="ARBA00022837"/>
    </source>
</evidence>
<dbReference type="PROSITE" id="PS50873">
    <property type="entry name" value="PEROXIDASE_4"/>
    <property type="match status" value="2"/>
</dbReference>
<dbReference type="HOGENOM" id="CLU_010543_2_1_1"/>
<dbReference type="GO" id="GO:0020037">
    <property type="term" value="F:heme binding"/>
    <property type="evidence" value="ECO:0007669"/>
    <property type="project" value="InterPro"/>
</dbReference>
<keyword evidence="4" id="KW-0349">Heme</keyword>
<keyword evidence="3" id="KW-0575">Peroxidase</keyword>
<feature type="active site" description="Proton acceptor" evidence="10">
    <location>
        <position position="70"/>
    </location>
</feature>
<comment type="cofactor">
    <cofactor evidence="11">
        <name>Ca(2+)</name>
        <dbReference type="ChEBI" id="CHEBI:29108"/>
    </cofactor>
    <text evidence="11">Binds 2 calcium ions per subunit.</text>
</comment>
<comment type="catalytic activity">
    <reaction evidence="1">
        <text>2 a phenolic donor + H2O2 = 2 a phenolic radical donor + 2 H2O</text>
        <dbReference type="Rhea" id="RHEA:56136"/>
        <dbReference type="ChEBI" id="CHEBI:15377"/>
        <dbReference type="ChEBI" id="CHEBI:16240"/>
        <dbReference type="ChEBI" id="CHEBI:139520"/>
        <dbReference type="ChEBI" id="CHEBI:139521"/>
        <dbReference type="EC" id="1.11.1.7"/>
    </reaction>
</comment>
<dbReference type="Gene3D" id="1.10.520.10">
    <property type="match status" value="2"/>
</dbReference>
<feature type="signal peptide" evidence="13">
    <location>
        <begin position="1"/>
        <end position="16"/>
    </location>
</feature>
<dbReference type="GO" id="GO:0140825">
    <property type="term" value="F:lactoperoxidase activity"/>
    <property type="evidence" value="ECO:0007669"/>
    <property type="project" value="UniProtKB-EC"/>
</dbReference>
<evidence type="ECO:0000259" key="14">
    <source>
        <dbReference type="PROSITE" id="PS50873"/>
    </source>
</evidence>
<feature type="domain" description="Plant heme peroxidase family profile" evidence="14">
    <location>
        <begin position="111"/>
        <end position="184"/>
    </location>
</feature>
<dbReference type="OMA" id="WSCSPAR"/>
<dbReference type="GO" id="GO:0046872">
    <property type="term" value="F:metal ion binding"/>
    <property type="evidence" value="ECO:0007669"/>
    <property type="project" value="UniProtKB-KW"/>
</dbReference>
<evidence type="ECO:0000256" key="11">
    <source>
        <dbReference type="PIRSR" id="PIRSR600823-3"/>
    </source>
</evidence>
<evidence type="ECO:0000256" key="9">
    <source>
        <dbReference type="ARBA" id="ARBA00023324"/>
    </source>
</evidence>
<evidence type="ECO:0000256" key="3">
    <source>
        <dbReference type="ARBA" id="ARBA00022559"/>
    </source>
</evidence>
<feature type="binding site" evidence="11">
    <location>
        <position position="74"/>
    </location>
    <ligand>
        <name>Ca(2+)</name>
        <dbReference type="ChEBI" id="CHEBI:29108"/>
        <label>1</label>
    </ligand>
</feature>
<evidence type="ECO:0000256" key="1">
    <source>
        <dbReference type="ARBA" id="ARBA00000189"/>
    </source>
</evidence>
<keyword evidence="16" id="KW-1185">Reference proteome</keyword>
<evidence type="ECO:0000256" key="4">
    <source>
        <dbReference type="ARBA" id="ARBA00022617"/>
    </source>
</evidence>
<dbReference type="InterPro" id="IPR002016">
    <property type="entry name" value="Haem_peroxidase"/>
</dbReference>
<keyword evidence="8" id="KW-0408">Iron</keyword>
<organism evidence="15">
    <name type="scientific">Oryza punctata</name>
    <name type="common">Red rice</name>
    <dbReference type="NCBI Taxonomy" id="4537"/>
    <lineage>
        <taxon>Eukaryota</taxon>
        <taxon>Viridiplantae</taxon>
        <taxon>Streptophyta</taxon>
        <taxon>Embryophyta</taxon>
        <taxon>Tracheophyta</taxon>
        <taxon>Spermatophyta</taxon>
        <taxon>Magnoliopsida</taxon>
        <taxon>Liliopsida</taxon>
        <taxon>Poales</taxon>
        <taxon>Poaceae</taxon>
        <taxon>BOP clade</taxon>
        <taxon>Oryzoideae</taxon>
        <taxon>Oryzeae</taxon>
        <taxon>Oryzinae</taxon>
        <taxon>Oryza</taxon>
    </lineage>
</organism>
<keyword evidence="6 11" id="KW-0106">Calcium</keyword>
<feature type="domain" description="Plant heme peroxidase family profile" evidence="14">
    <location>
        <begin position="29"/>
        <end position="82"/>
    </location>
</feature>
<dbReference type="EnsemblPlants" id="OPUNC01G12130.1">
    <property type="protein sequence ID" value="OPUNC01G12130.1"/>
    <property type="gene ID" value="OPUNC01G12130"/>
</dbReference>
<dbReference type="GO" id="GO:0042744">
    <property type="term" value="P:hydrogen peroxide catabolic process"/>
    <property type="evidence" value="ECO:0007669"/>
    <property type="project" value="UniProtKB-KW"/>
</dbReference>
<sequence length="187" mass="21058">MRLSVAILCALVAVQAALLLAGSAAEASELKVGYYNKKCKGVENVIKWHVIKALKQNRRTGAALVRLLFHDCFVRAANPDVVNNVRDEELSVVARFMPGFVSRVRKISDFLDNTYYHNNLAKIVTFHSDWQLLTDKESLSKVHEYADNATLWDSDFSDSLLKLSQLPMPEGSKGEIRKKCSSINHMY</sequence>
<dbReference type="InterPro" id="IPR000823">
    <property type="entry name" value="Peroxidase_pln"/>
</dbReference>
<dbReference type="eggNOG" id="ENOG502QPX7">
    <property type="taxonomic scope" value="Eukaryota"/>
</dbReference>
<evidence type="ECO:0000313" key="15">
    <source>
        <dbReference type="EnsemblPlants" id="OPUNC01G12130.1"/>
    </source>
</evidence>
<evidence type="ECO:0000313" key="16">
    <source>
        <dbReference type="Proteomes" id="UP000026962"/>
    </source>
</evidence>
<dbReference type="PROSITE" id="PS00436">
    <property type="entry name" value="PEROXIDASE_2"/>
    <property type="match status" value="1"/>
</dbReference>
<dbReference type="Gramene" id="OPUNC01G12130.1">
    <property type="protein sequence ID" value="OPUNC01G12130.1"/>
    <property type="gene ID" value="OPUNC01G12130"/>
</dbReference>
<dbReference type="InterPro" id="IPR010255">
    <property type="entry name" value="Haem_peroxidase_sf"/>
</dbReference>
<feature type="chain" id="PRO_5002363956" description="Plant heme peroxidase family profile domain-containing protein" evidence="13">
    <location>
        <begin position="17"/>
        <end position="187"/>
    </location>
</feature>
<dbReference type="InterPro" id="IPR019794">
    <property type="entry name" value="Peroxidases_AS"/>
</dbReference>
<evidence type="ECO:0000256" key="8">
    <source>
        <dbReference type="ARBA" id="ARBA00023004"/>
    </source>
</evidence>
<keyword evidence="7" id="KW-0560">Oxidoreductase</keyword>
<evidence type="ECO:0000256" key="10">
    <source>
        <dbReference type="PIRSR" id="PIRSR600823-1"/>
    </source>
</evidence>
<evidence type="ECO:0000256" key="12">
    <source>
        <dbReference type="PIRSR" id="PIRSR600823-4"/>
    </source>
</evidence>
<evidence type="ECO:0000256" key="7">
    <source>
        <dbReference type="ARBA" id="ARBA00023002"/>
    </source>
</evidence>
<evidence type="ECO:0000256" key="2">
    <source>
        <dbReference type="ARBA" id="ARBA00001970"/>
    </source>
</evidence>
<dbReference type="AlphaFoldDB" id="A0A0E0JHF4"/>
<dbReference type="GO" id="GO:0006979">
    <property type="term" value="P:response to oxidative stress"/>
    <property type="evidence" value="ECO:0007669"/>
    <property type="project" value="InterPro"/>
</dbReference>
<evidence type="ECO:0000256" key="5">
    <source>
        <dbReference type="ARBA" id="ARBA00022723"/>
    </source>
</evidence>
<feature type="site" description="Transition state stabilizer" evidence="12">
    <location>
        <position position="66"/>
    </location>
</feature>
<feature type="binding site" evidence="11">
    <location>
        <position position="71"/>
    </location>
    <ligand>
        <name>Ca(2+)</name>
        <dbReference type="ChEBI" id="CHEBI:29108"/>
        <label>1</label>
    </ligand>
</feature>
<proteinExistence type="predicted"/>
<dbReference type="PANTHER" id="PTHR31517">
    <property type="match status" value="1"/>
</dbReference>
<dbReference type="Gene3D" id="1.10.420.10">
    <property type="entry name" value="Peroxidase, domain 2"/>
    <property type="match status" value="1"/>
</dbReference>
<name>A0A0E0JHF4_ORYPU</name>
<dbReference type="Proteomes" id="UP000026962">
    <property type="component" value="Chromosome 1"/>
</dbReference>
<keyword evidence="5 11" id="KW-0479">Metal-binding</keyword>
<reference evidence="15" key="2">
    <citation type="submission" date="2018-05" db="EMBL/GenBank/DDBJ databases">
        <title>OpunRS2 (Oryza punctata Reference Sequence Version 2).</title>
        <authorList>
            <person name="Zhang J."/>
            <person name="Kudrna D."/>
            <person name="Lee S."/>
            <person name="Talag J."/>
            <person name="Welchert J."/>
            <person name="Wing R.A."/>
        </authorList>
    </citation>
    <scope>NUCLEOTIDE SEQUENCE [LARGE SCALE GENOMIC DNA]</scope>
</reference>
<keyword evidence="9" id="KW-0376">Hydrogen peroxide</keyword>
<dbReference type="PANTHER" id="PTHR31517:SF84">
    <property type="entry name" value="PEROXIDASE"/>
    <property type="match status" value="1"/>
</dbReference>
<accession>A0A0E0JHF4</accession>
<dbReference type="SUPFAM" id="SSF48113">
    <property type="entry name" value="Heme-dependent peroxidases"/>
    <property type="match status" value="2"/>
</dbReference>
<evidence type="ECO:0000256" key="13">
    <source>
        <dbReference type="SAM" id="SignalP"/>
    </source>
</evidence>